<proteinExistence type="inferred from homology"/>
<feature type="binding site" evidence="11">
    <location>
        <position position="87"/>
    </location>
    <ligand>
        <name>Zn(2+)</name>
        <dbReference type="ChEBI" id="CHEBI:29105"/>
    </ligand>
</feature>
<evidence type="ECO:0000256" key="1">
    <source>
        <dbReference type="ARBA" id="ARBA00004496"/>
    </source>
</evidence>
<evidence type="ECO:0000313" key="13">
    <source>
        <dbReference type="EMBL" id="OEV12880.1"/>
    </source>
</evidence>
<feature type="binding site" evidence="12">
    <location>
        <position position="116"/>
    </location>
    <ligand>
        <name>Fe cation</name>
        <dbReference type="ChEBI" id="CHEBI:24875"/>
    </ligand>
</feature>
<comment type="cofactor">
    <cofactor evidence="12">
        <name>Mn(2+)</name>
        <dbReference type="ChEBI" id="CHEBI:29035"/>
    </cofactor>
    <cofactor evidence="12">
        <name>Fe(2+)</name>
        <dbReference type="ChEBI" id="CHEBI:29033"/>
    </cofactor>
    <text evidence="12">Binds 1 Mn(2+) or Fe(2+) ion per subunit.</text>
</comment>
<dbReference type="Gene3D" id="3.30.1490.190">
    <property type="match status" value="1"/>
</dbReference>
<dbReference type="EMBL" id="LJGW01000111">
    <property type="protein sequence ID" value="OEV12880.1"/>
    <property type="molecule type" value="Genomic_DNA"/>
</dbReference>
<dbReference type="InterPro" id="IPR036390">
    <property type="entry name" value="WH_DNA-bd_sf"/>
</dbReference>
<keyword evidence="12" id="KW-0408">Iron</keyword>
<evidence type="ECO:0000256" key="10">
    <source>
        <dbReference type="ARBA" id="ARBA00023163"/>
    </source>
</evidence>
<dbReference type="InterPro" id="IPR002481">
    <property type="entry name" value="FUR"/>
</dbReference>
<dbReference type="SUPFAM" id="SSF46785">
    <property type="entry name" value="Winged helix' DNA-binding domain"/>
    <property type="match status" value="1"/>
</dbReference>
<dbReference type="CDD" id="cd07153">
    <property type="entry name" value="Fur_like"/>
    <property type="match status" value="1"/>
</dbReference>
<sequence length="129" mass="14615">MGARRTRQRLDILQHLSAAPDFISAQGLHARLAQTGTLVGLSTVYRALRDLERAEQVDVIRSEASGERLYRRRSTSEHQHYVICRRCGRSEAVDTDIVERWAAHLDQLTGFSNVTHTLELSGECMDCHL</sequence>
<evidence type="ECO:0000256" key="3">
    <source>
        <dbReference type="ARBA" id="ARBA00011738"/>
    </source>
</evidence>
<keyword evidence="6 11" id="KW-0479">Metal-binding</keyword>
<dbReference type="GO" id="GO:0008270">
    <property type="term" value="F:zinc ion binding"/>
    <property type="evidence" value="ECO:0007669"/>
    <property type="project" value="TreeGrafter"/>
</dbReference>
<dbReference type="GO" id="GO:1900376">
    <property type="term" value="P:regulation of secondary metabolite biosynthetic process"/>
    <property type="evidence" value="ECO:0007669"/>
    <property type="project" value="TreeGrafter"/>
</dbReference>
<feature type="binding site" evidence="12">
    <location>
        <position position="99"/>
    </location>
    <ligand>
        <name>Fe cation</name>
        <dbReference type="ChEBI" id="CHEBI:24875"/>
    </ligand>
</feature>
<comment type="cofactor">
    <cofactor evidence="11">
        <name>Zn(2+)</name>
        <dbReference type="ChEBI" id="CHEBI:29105"/>
    </cofactor>
    <text evidence="11">Binds 1 zinc ion per subunit.</text>
</comment>
<organism evidence="13 14">
    <name type="scientific">Streptomyces nanshensis</name>
    <dbReference type="NCBI Taxonomy" id="518642"/>
    <lineage>
        <taxon>Bacteria</taxon>
        <taxon>Bacillati</taxon>
        <taxon>Actinomycetota</taxon>
        <taxon>Actinomycetes</taxon>
        <taxon>Kitasatosporales</taxon>
        <taxon>Streptomycetaceae</taxon>
        <taxon>Streptomyces</taxon>
    </lineage>
</organism>
<dbReference type="PATRIC" id="fig|518642.10.peg.6828"/>
<comment type="similarity">
    <text evidence="2">Belongs to the Fur family.</text>
</comment>
<comment type="subunit">
    <text evidence="3">Homodimer.</text>
</comment>
<name>A0A1E7L9Q7_9ACTN</name>
<feature type="binding site" evidence="11">
    <location>
        <position position="127"/>
    </location>
    <ligand>
        <name>Zn(2+)</name>
        <dbReference type="ChEBI" id="CHEBI:29105"/>
    </ligand>
</feature>
<keyword evidence="7 11" id="KW-0862">Zinc</keyword>
<dbReference type="PANTHER" id="PTHR33202">
    <property type="entry name" value="ZINC UPTAKE REGULATION PROTEIN"/>
    <property type="match status" value="1"/>
</dbReference>
<evidence type="ECO:0000256" key="2">
    <source>
        <dbReference type="ARBA" id="ARBA00007957"/>
    </source>
</evidence>
<reference evidence="13 14" key="1">
    <citation type="journal article" date="2016" name="Front. Microbiol.">
        <title>Comparative Genomics Analysis of Streptomyces Species Reveals Their Adaptation to the Marine Environment and Their Diversity at the Genomic Level.</title>
        <authorList>
            <person name="Tian X."/>
            <person name="Zhang Z."/>
            <person name="Yang T."/>
            <person name="Chen M."/>
            <person name="Li J."/>
            <person name="Chen F."/>
            <person name="Yang J."/>
            <person name="Li W."/>
            <person name="Zhang B."/>
            <person name="Zhang Z."/>
            <person name="Wu J."/>
            <person name="Zhang C."/>
            <person name="Long L."/>
            <person name="Xiao J."/>
        </authorList>
    </citation>
    <scope>NUCLEOTIDE SEQUENCE [LARGE SCALE GENOMIC DNA]</scope>
    <source>
        <strain evidence="13 14">SCSIO 10429</strain>
    </source>
</reference>
<dbReference type="InterPro" id="IPR036388">
    <property type="entry name" value="WH-like_DNA-bd_sf"/>
</dbReference>
<dbReference type="PANTHER" id="PTHR33202:SF2">
    <property type="entry name" value="FERRIC UPTAKE REGULATION PROTEIN"/>
    <property type="match status" value="1"/>
</dbReference>
<keyword evidence="8" id="KW-0805">Transcription regulation</keyword>
<dbReference type="Proteomes" id="UP000176005">
    <property type="component" value="Unassembled WGS sequence"/>
</dbReference>
<accession>A0A1E7L9Q7</accession>
<dbReference type="Gene3D" id="1.10.10.10">
    <property type="entry name" value="Winged helix-like DNA-binding domain superfamily/Winged helix DNA-binding domain"/>
    <property type="match status" value="1"/>
</dbReference>
<dbReference type="Pfam" id="PF01475">
    <property type="entry name" value="FUR"/>
    <property type="match status" value="1"/>
</dbReference>
<keyword evidence="10" id="KW-0804">Transcription</keyword>
<evidence type="ECO:0000256" key="5">
    <source>
        <dbReference type="ARBA" id="ARBA00022491"/>
    </source>
</evidence>
<comment type="subcellular location">
    <subcellularLocation>
        <location evidence="1">Cytoplasm</location>
    </subcellularLocation>
</comment>
<protein>
    <submittedName>
        <fullName evidence="13">Fur family transcriptional regulator</fullName>
    </submittedName>
</protein>
<evidence type="ECO:0000256" key="8">
    <source>
        <dbReference type="ARBA" id="ARBA00023015"/>
    </source>
</evidence>
<feature type="binding site" evidence="11">
    <location>
        <position position="84"/>
    </location>
    <ligand>
        <name>Zn(2+)</name>
        <dbReference type="ChEBI" id="CHEBI:29105"/>
    </ligand>
</feature>
<dbReference type="GO" id="GO:0003700">
    <property type="term" value="F:DNA-binding transcription factor activity"/>
    <property type="evidence" value="ECO:0007669"/>
    <property type="project" value="InterPro"/>
</dbReference>
<keyword evidence="5" id="KW-0678">Repressor</keyword>
<evidence type="ECO:0000256" key="4">
    <source>
        <dbReference type="ARBA" id="ARBA00022490"/>
    </source>
</evidence>
<comment type="caution">
    <text evidence="13">The sequence shown here is derived from an EMBL/GenBank/DDBJ whole genome shotgun (WGS) entry which is preliminary data.</text>
</comment>
<evidence type="ECO:0000256" key="9">
    <source>
        <dbReference type="ARBA" id="ARBA00023125"/>
    </source>
</evidence>
<gene>
    <name evidence="13" type="ORF">AN218_06335</name>
</gene>
<evidence type="ECO:0000313" key="14">
    <source>
        <dbReference type="Proteomes" id="UP000176005"/>
    </source>
</evidence>
<keyword evidence="9" id="KW-0238">DNA-binding</keyword>
<dbReference type="GO" id="GO:0000976">
    <property type="term" value="F:transcription cis-regulatory region binding"/>
    <property type="evidence" value="ECO:0007669"/>
    <property type="project" value="TreeGrafter"/>
</dbReference>
<dbReference type="GO" id="GO:0045892">
    <property type="term" value="P:negative regulation of DNA-templated transcription"/>
    <property type="evidence" value="ECO:0007669"/>
    <property type="project" value="TreeGrafter"/>
</dbReference>
<dbReference type="GO" id="GO:0005829">
    <property type="term" value="C:cytosol"/>
    <property type="evidence" value="ECO:0007669"/>
    <property type="project" value="TreeGrafter"/>
</dbReference>
<dbReference type="AlphaFoldDB" id="A0A1E7L9Q7"/>
<evidence type="ECO:0000256" key="12">
    <source>
        <dbReference type="PIRSR" id="PIRSR602481-2"/>
    </source>
</evidence>
<keyword evidence="4" id="KW-0963">Cytoplasm</keyword>
<evidence type="ECO:0000256" key="7">
    <source>
        <dbReference type="ARBA" id="ARBA00022833"/>
    </source>
</evidence>
<evidence type="ECO:0000256" key="11">
    <source>
        <dbReference type="PIRSR" id="PIRSR602481-1"/>
    </source>
</evidence>
<feature type="binding site" evidence="11">
    <location>
        <position position="124"/>
    </location>
    <ligand>
        <name>Zn(2+)</name>
        <dbReference type="ChEBI" id="CHEBI:29105"/>
    </ligand>
</feature>
<dbReference type="InterPro" id="IPR043135">
    <property type="entry name" value="Fur_C"/>
</dbReference>
<evidence type="ECO:0000256" key="6">
    <source>
        <dbReference type="ARBA" id="ARBA00022723"/>
    </source>
</evidence>
<keyword evidence="14" id="KW-1185">Reference proteome</keyword>